<accession>A0A484HH52</accession>
<feature type="transmembrane region" description="Helical" evidence="6">
    <location>
        <begin position="20"/>
        <end position="52"/>
    </location>
</feature>
<keyword evidence="3 6" id="KW-0812">Transmembrane</keyword>
<evidence type="ECO:0000256" key="2">
    <source>
        <dbReference type="ARBA" id="ARBA00022475"/>
    </source>
</evidence>
<evidence type="ECO:0000256" key="6">
    <source>
        <dbReference type="SAM" id="Phobius"/>
    </source>
</evidence>
<dbReference type="NCBIfam" id="TIGR02454">
    <property type="entry name" value="ECF_T_CbiQ"/>
    <property type="match status" value="1"/>
</dbReference>
<comment type="subcellular location">
    <subcellularLocation>
        <location evidence="1">Cell membrane</location>
        <topology evidence="1">Multi-pass membrane protein</topology>
    </subcellularLocation>
</comment>
<organism evidence="7">
    <name type="scientific">uncultured Desulfobacteraceae bacterium</name>
    <dbReference type="NCBI Taxonomy" id="218296"/>
    <lineage>
        <taxon>Bacteria</taxon>
        <taxon>Pseudomonadati</taxon>
        <taxon>Thermodesulfobacteriota</taxon>
        <taxon>Desulfobacteria</taxon>
        <taxon>Desulfobacterales</taxon>
        <taxon>Desulfobacteraceae</taxon>
        <taxon>environmental samples</taxon>
    </lineage>
</organism>
<feature type="transmembrane region" description="Helical" evidence="6">
    <location>
        <begin position="64"/>
        <end position="82"/>
    </location>
</feature>
<dbReference type="EMBL" id="CAACVI010000012">
    <property type="protein sequence ID" value="VEN73742.1"/>
    <property type="molecule type" value="Genomic_DNA"/>
</dbReference>
<sequence length="251" mass="27868">MNETVIQDSFAARLDPRAKLVSILAFSIFASVANRFSVLLILFLMGVCMLVLSRAPLPEIFKRLAPVNLMVLFLWCFLPFTFPGDTVFSMGSLSASREGILRAAQISVKCNAIMPALIALTMSSSISDIGRAMRRLGLNEKMTHLFLFAWRYAHVIHTEYGRLLWAAKIRGFSPKNNLHTYRTAAWLAGMTLVKSADRAIRVYNAMLCRGFDGKFYGINEFSMTKTDITVMAAMGAAVAGLGVVEWAHPIF</sequence>
<dbReference type="AlphaFoldDB" id="A0A484HH52"/>
<evidence type="ECO:0000256" key="3">
    <source>
        <dbReference type="ARBA" id="ARBA00022692"/>
    </source>
</evidence>
<dbReference type="Pfam" id="PF02361">
    <property type="entry name" value="CbiQ"/>
    <property type="match status" value="1"/>
</dbReference>
<dbReference type="CDD" id="cd16914">
    <property type="entry name" value="EcfT"/>
    <property type="match status" value="1"/>
</dbReference>
<dbReference type="GO" id="GO:0006824">
    <property type="term" value="P:cobalt ion transport"/>
    <property type="evidence" value="ECO:0007669"/>
    <property type="project" value="InterPro"/>
</dbReference>
<feature type="transmembrane region" description="Helical" evidence="6">
    <location>
        <begin position="228"/>
        <end position="248"/>
    </location>
</feature>
<dbReference type="InterPro" id="IPR012809">
    <property type="entry name" value="ECF_CbiQ"/>
</dbReference>
<keyword evidence="5 6" id="KW-0472">Membrane</keyword>
<evidence type="ECO:0000256" key="1">
    <source>
        <dbReference type="ARBA" id="ARBA00004651"/>
    </source>
</evidence>
<gene>
    <name evidence="7" type="ORF">EPICR_20211</name>
</gene>
<dbReference type="GO" id="GO:0043190">
    <property type="term" value="C:ATP-binding cassette (ABC) transporter complex"/>
    <property type="evidence" value="ECO:0007669"/>
    <property type="project" value="InterPro"/>
</dbReference>
<evidence type="ECO:0000256" key="4">
    <source>
        <dbReference type="ARBA" id="ARBA00022989"/>
    </source>
</evidence>
<dbReference type="InterPro" id="IPR003339">
    <property type="entry name" value="ABC/ECF_trnsptr_transmembrane"/>
</dbReference>
<dbReference type="PANTHER" id="PTHR34857">
    <property type="entry name" value="SLL0384 PROTEIN"/>
    <property type="match status" value="1"/>
</dbReference>
<name>A0A484HH52_9BACT</name>
<dbReference type="InterPro" id="IPR051611">
    <property type="entry name" value="ECF_transporter_component"/>
</dbReference>
<keyword evidence="2" id="KW-1003">Cell membrane</keyword>
<protein>
    <submittedName>
        <fullName evidence="7">Cobalt ECF transporter T component CbiQ</fullName>
    </submittedName>
</protein>
<reference evidence="7" key="1">
    <citation type="submission" date="2019-01" db="EMBL/GenBank/DDBJ databases">
        <authorList>
            <consortium name="Genoscope - CEA"/>
            <person name="William W."/>
        </authorList>
    </citation>
    <scope>NUCLEOTIDE SEQUENCE</scope>
    <source>
        <strain evidence="7">CR-1</strain>
    </source>
</reference>
<proteinExistence type="predicted"/>
<keyword evidence="4 6" id="KW-1133">Transmembrane helix</keyword>
<evidence type="ECO:0000256" key="5">
    <source>
        <dbReference type="ARBA" id="ARBA00023136"/>
    </source>
</evidence>
<evidence type="ECO:0000313" key="7">
    <source>
        <dbReference type="EMBL" id="VEN73742.1"/>
    </source>
</evidence>
<dbReference type="PANTHER" id="PTHR34857:SF2">
    <property type="entry name" value="SLL0384 PROTEIN"/>
    <property type="match status" value="1"/>
</dbReference>